<feature type="site" description="Important for catalytic activity and assists the phosphoryl transfer reaction to Asp8 by balancing charge and orienting the reacting groups" evidence="5">
    <location>
        <position position="113"/>
    </location>
</feature>
<gene>
    <name evidence="6" type="ORF">SAMN05444281_0757</name>
</gene>
<dbReference type="SUPFAM" id="SSF56784">
    <property type="entry name" value="HAD-like"/>
    <property type="match status" value="1"/>
</dbReference>
<dbReference type="Pfam" id="PF00702">
    <property type="entry name" value="Hydrolase"/>
    <property type="match status" value="1"/>
</dbReference>
<dbReference type="InterPro" id="IPR010976">
    <property type="entry name" value="B-phosphoglucomutase_hydrolase"/>
</dbReference>
<evidence type="ECO:0000313" key="7">
    <source>
        <dbReference type="Proteomes" id="UP000184109"/>
    </source>
</evidence>
<dbReference type="SFLD" id="SFLDG01135">
    <property type="entry name" value="C1.5.6:_HAD__Beta-PGM__Phospha"/>
    <property type="match status" value="1"/>
</dbReference>
<feature type="binding site" evidence="3">
    <location>
        <position position="144"/>
    </location>
    <ligand>
        <name>substrate</name>
    </ligand>
</feature>
<dbReference type="NCBIfam" id="TIGR01990">
    <property type="entry name" value="bPGM"/>
    <property type="match status" value="1"/>
</dbReference>
<dbReference type="Gene3D" id="3.40.50.1000">
    <property type="entry name" value="HAD superfamily/HAD-like"/>
    <property type="match status" value="1"/>
</dbReference>
<name>A0A1M5T9X1_9FLAO</name>
<dbReference type="STRING" id="1195760.SAMN05444281_0757"/>
<dbReference type="SFLD" id="SFLDG01129">
    <property type="entry name" value="C1.5:_HAD__Beta-PGM__Phosphata"/>
    <property type="match status" value="1"/>
</dbReference>
<evidence type="ECO:0000313" key="6">
    <source>
        <dbReference type="EMBL" id="SHH47183.1"/>
    </source>
</evidence>
<feature type="binding site" evidence="4">
    <location>
        <position position="10"/>
    </location>
    <ligand>
        <name>Mg(2+)</name>
        <dbReference type="ChEBI" id="CHEBI:18420"/>
    </ligand>
</feature>
<organism evidence="6 7">
    <name type="scientific">Wenyingzhuangia marina</name>
    <dbReference type="NCBI Taxonomy" id="1195760"/>
    <lineage>
        <taxon>Bacteria</taxon>
        <taxon>Pseudomonadati</taxon>
        <taxon>Bacteroidota</taxon>
        <taxon>Flavobacteriia</taxon>
        <taxon>Flavobacteriales</taxon>
        <taxon>Flavobacteriaceae</taxon>
        <taxon>Wenyingzhuangia</taxon>
    </lineage>
</organism>
<feature type="active site" description="Proton donor/acceptor" evidence="2">
    <location>
        <position position="10"/>
    </location>
</feature>
<feature type="binding site" evidence="3">
    <location>
        <position position="24"/>
    </location>
    <ligand>
        <name>substrate</name>
    </ligand>
</feature>
<feature type="binding site" evidence="3">
    <location>
        <begin position="8"/>
        <end position="10"/>
    </location>
    <ligand>
        <name>substrate</name>
    </ligand>
</feature>
<keyword evidence="4" id="KW-0479">Metal-binding</keyword>
<keyword evidence="7" id="KW-1185">Reference proteome</keyword>
<dbReference type="InterPro" id="IPR010972">
    <property type="entry name" value="Beta-PGM"/>
</dbReference>
<evidence type="ECO:0000256" key="4">
    <source>
        <dbReference type="PIRSR" id="PIRSR610972-3"/>
    </source>
</evidence>
<dbReference type="SFLD" id="SFLDS00003">
    <property type="entry name" value="Haloacid_Dehalogenase"/>
    <property type="match status" value="1"/>
</dbReference>
<dbReference type="RefSeq" id="WP_073118380.1">
    <property type="nucleotide sequence ID" value="NZ_BMEN01000001.1"/>
</dbReference>
<protein>
    <submittedName>
        <fullName evidence="6">Beta-phosphoglucomutase</fullName>
    </submittedName>
</protein>
<feature type="binding site" evidence="4">
    <location>
        <position position="8"/>
    </location>
    <ligand>
        <name>Mg(2+)</name>
        <dbReference type="ChEBI" id="CHEBI:18420"/>
    </ligand>
</feature>
<feature type="active site" description="Nucleophile" evidence="2">
    <location>
        <position position="8"/>
    </location>
</feature>
<dbReference type="InterPro" id="IPR023198">
    <property type="entry name" value="PGP-like_dom2"/>
</dbReference>
<dbReference type="PANTHER" id="PTHR18901">
    <property type="entry name" value="2-DEOXYGLUCOSE-6-PHOSPHATE PHOSPHATASE 2"/>
    <property type="match status" value="1"/>
</dbReference>
<comment type="cofactor">
    <cofactor evidence="4">
        <name>Mg(2+)</name>
        <dbReference type="ChEBI" id="CHEBI:18420"/>
    </cofactor>
    <text evidence="4">Binds 2 magnesium ions per subunit.</text>
</comment>
<dbReference type="InterPro" id="IPR023214">
    <property type="entry name" value="HAD_sf"/>
</dbReference>
<proteinExistence type="inferred from homology"/>
<dbReference type="InterPro" id="IPR036412">
    <property type="entry name" value="HAD-like_sf"/>
</dbReference>
<reference evidence="7" key="1">
    <citation type="submission" date="2016-11" db="EMBL/GenBank/DDBJ databases">
        <authorList>
            <person name="Varghese N."/>
            <person name="Submissions S."/>
        </authorList>
    </citation>
    <scope>NUCLEOTIDE SEQUENCE [LARGE SCALE GENOMIC DNA]</scope>
    <source>
        <strain evidence="7">DSM 100572</strain>
    </source>
</reference>
<evidence type="ECO:0000256" key="2">
    <source>
        <dbReference type="PIRSR" id="PIRSR610972-1"/>
    </source>
</evidence>
<accession>A0A1M5T9X1</accession>
<dbReference type="GO" id="GO:0000287">
    <property type="term" value="F:magnesium ion binding"/>
    <property type="evidence" value="ECO:0007669"/>
    <property type="project" value="InterPro"/>
</dbReference>
<feature type="binding site" evidence="3">
    <location>
        <begin position="43"/>
        <end position="48"/>
    </location>
    <ligand>
        <name>substrate</name>
    </ligand>
</feature>
<feature type="binding site" evidence="4">
    <location>
        <position position="168"/>
    </location>
    <ligand>
        <name>Mg(2+)</name>
        <dbReference type="ChEBI" id="CHEBI:18420"/>
    </ligand>
</feature>
<evidence type="ECO:0000256" key="3">
    <source>
        <dbReference type="PIRSR" id="PIRSR610972-2"/>
    </source>
</evidence>
<feature type="binding site" evidence="4">
    <location>
        <position position="169"/>
    </location>
    <ligand>
        <name>Mg(2+)</name>
        <dbReference type="ChEBI" id="CHEBI:18420"/>
    </ligand>
</feature>
<evidence type="ECO:0000256" key="1">
    <source>
        <dbReference type="ARBA" id="ARBA00006171"/>
    </source>
</evidence>
<feature type="binding site" evidence="3">
    <location>
        <begin position="113"/>
        <end position="117"/>
    </location>
    <ligand>
        <name>substrate</name>
    </ligand>
</feature>
<dbReference type="InterPro" id="IPR006439">
    <property type="entry name" value="HAD-SF_hydro_IA"/>
</dbReference>
<feature type="site" description="Important for catalytic activity and assists the phosphoryl transfer reaction to Asp8 by balancing charge and orienting the reacting groups" evidence="5">
    <location>
        <position position="144"/>
    </location>
</feature>
<sequence length="217" mass="24298">MIKGFIFDLDGVIVDTAKYHFLAWKQLADSLHIEFTETQNEQLKGISREKSLEKILNWGNTQVSTAEFNKLMDQKNKVYLSYIEKMDTSDILPDIPRVLNFLKQNKQAIALGSASKNAKHILKKTHLLEMFDVIIDGTSVAKAKPNPEVFLAAAKGLNILPKNCIVFEDAESGIEAANAAKMTSIGIGHPEILHNANDIFTDFTKISNEYLNNFISK</sequence>
<dbReference type="Proteomes" id="UP000184109">
    <property type="component" value="Unassembled WGS sequence"/>
</dbReference>
<dbReference type="NCBIfam" id="TIGR02009">
    <property type="entry name" value="PGMB-YQAB-SF"/>
    <property type="match status" value="1"/>
</dbReference>
<evidence type="ECO:0000256" key="5">
    <source>
        <dbReference type="PIRSR" id="PIRSR610972-4"/>
    </source>
</evidence>
<dbReference type="PANTHER" id="PTHR18901:SF38">
    <property type="entry name" value="PSEUDOURIDINE-5'-PHOSPHATASE"/>
    <property type="match status" value="1"/>
</dbReference>
<dbReference type="NCBIfam" id="TIGR01509">
    <property type="entry name" value="HAD-SF-IA-v3"/>
    <property type="match status" value="1"/>
</dbReference>
<dbReference type="Gene3D" id="1.10.150.240">
    <property type="entry name" value="Putative phosphatase, domain 2"/>
    <property type="match status" value="1"/>
</dbReference>
<dbReference type="GO" id="GO:0008801">
    <property type="term" value="F:beta-phosphoglucomutase activity"/>
    <property type="evidence" value="ECO:0007669"/>
    <property type="project" value="InterPro"/>
</dbReference>
<feature type="binding site" evidence="3">
    <location>
        <position position="51"/>
    </location>
    <ligand>
        <name>substrate</name>
    </ligand>
</feature>
<feature type="binding site" evidence="3">
    <location>
        <position position="75"/>
    </location>
    <ligand>
        <name>substrate</name>
    </ligand>
</feature>
<dbReference type="EMBL" id="FQXQ01000001">
    <property type="protein sequence ID" value="SHH47183.1"/>
    <property type="molecule type" value="Genomic_DNA"/>
</dbReference>
<dbReference type="CDD" id="cd02598">
    <property type="entry name" value="HAD_BPGM"/>
    <property type="match status" value="1"/>
</dbReference>
<comment type="similarity">
    <text evidence="1">Belongs to the HAD-like hydrolase superfamily. CbbY/CbbZ/Gph/YieH family.</text>
</comment>
<dbReference type="OrthoDB" id="9797743at2"/>
<dbReference type="GO" id="GO:0005975">
    <property type="term" value="P:carbohydrate metabolic process"/>
    <property type="evidence" value="ECO:0007669"/>
    <property type="project" value="InterPro"/>
</dbReference>
<dbReference type="AlphaFoldDB" id="A0A1M5T9X1"/>
<keyword evidence="4" id="KW-0460">Magnesium</keyword>